<dbReference type="InterPro" id="IPR051912">
    <property type="entry name" value="Alkylbase_DNA_Glycosylase/TA"/>
</dbReference>
<keyword evidence="2" id="KW-0234">DNA repair</keyword>
<sequence length="316" mass="35447">MEQTTLTVTATPPFSLQRSLDYIRAFYGRPYERVPAAEQIACKTVGDERVQGLRRVVSVRGQAVLFEVWPTAQPERLELTLYAKMLDDALTRAATDRVRFYLSLDDDLTPLYARCDPLFAEVVARLYGYHPVKVLTPFEAACWALVQQRTPNGFAHKTMARLAESFGPRLEHGGRRYVAFPEAQQLLDDPHARILAATNNTRKTERMLHLVRAFALADEAFLRAAPFDEVARWLGRIKGLGAWSVDFIALRGLGRYERVPWTDTGLLAAISKVYTKGLPISAGSAREIAERYGWYAGLWAHYVKTAAYGALAEGPP</sequence>
<dbReference type="RefSeq" id="WP_013176571.1">
    <property type="nucleotide sequence ID" value="NC_014221.1"/>
</dbReference>
<dbReference type="STRING" id="649638.Trad_0048"/>
<keyword evidence="4" id="KW-1185">Reference proteome</keyword>
<dbReference type="Proteomes" id="UP000000379">
    <property type="component" value="Chromosome"/>
</dbReference>
<dbReference type="InterPro" id="IPR023170">
    <property type="entry name" value="HhH_base_excis_C"/>
</dbReference>
<evidence type="ECO:0000256" key="2">
    <source>
        <dbReference type="ARBA" id="ARBA00023204"/>
    </source>
</evidence>
<gene>
    <name evidence="3" type="ordered locus">Trad_0048</name>
</gene>
<organism evidence="3 4">
    <name type="scientific">Truepera radiovictrix (strain DSM 17093 / CIP 108686 / LMG 22925 / RQ-24)</name>
    <dbReference type="NCBI Taxonomy" id="649638"/>
    <lineage>
        <taxon>Bacteria</taxon>
        <taxon>Thermotogati</taxon>
        <taxon>Deinococcota</taxon>
        <taxon>Deinococci</taxon>
        <taxon>Trueperales</taxon>
        <taxon>Trueperaceae</taxon>
        <taxon>Truepera</taxon>
    </lineage>
</organism>
<dbReference type="EMBL" id="CP002049">
    <property type="protein sequence ID" value="ADI13191.1"/>
    <property type="molecule type" value="Genomic_DNA"/>
</dbReference>
<accession>D7CX67</accession>
<dbReference type="GO" id="GO:0032993">
    <property type="term" value="C:protein-DNA complex"/>
    <property type="evidence" value="ECO:0007669"/>
    <property type="project" value="TreeGrafter"/>
</dbReference>
<dbReference type="GO" id="GO:0006285">
    <property type="term" value="P:base-excision repair, AP site formation"/>
    <property type="evidence" value="ECO:0007669"/>
    <property type="project" value="TreeGrafter"/>
</dbReference>
<dbReference type="PANTHER" id="PTHR43003:SF5">
    <property type="entry name" value="DNA-3-METHYLADENINE GLYCOSYLASE"/>
    <property type="match status" value="1"/>
</dbReference>
<reference evidence="4" key="1">
    <citation type="submission" date="2010-05" db="EMBL/GenBank/DDBJ databases">
        <title>The complete genome of Truepera radiovictris DSM 17093.</title>
        <authorList>
            <consortium name="US DOE Joint Genome Institute (JGI-PGF)"/>
            <person name="Lucas S."/>
            <person name="Copeland A."/>
            <person name="Lapidus A."/>
            <person name="Glavina del Rio T."/>
            <person name="Dalin E."/>
            <person name="Tice H."/>
            <person name="Bruce D."/>
            <person name="Goodwin L."/>
            <person name="Pitluck S."/>
            <person name="Kyrpides N."/>
            <person name="Mavromatis K."/>
            <person name="Ovchinnikova G."/>
            <person name="Munk A.C."/>
            <person name="Detter J.C."/>
            <person name="Han C."/>
            <person name="Tapia R."/>
            <person name="Land M."/>
            <person name="Hauser L."/>
            <person name="Markowitz V."/>
            <person name="Cheng J.-F."/>
            <person name="Hugenholtz P."/>
            <person name="Woyke T."/>
            <person name="Wu D."/>
            <person name="Tindall B."/>
            <person name="Pomrenke H.G."/>
            <person name="Brambilla E."/>
            <person name="Klenk H.-P."/>
            <person name="Eisen J.A."/>
        </authorList>
    </citation>
    <scope>NUCLEOTIDE SEQUENCE [LARGE SCALE GENOMIC DNA]</scope>
    <source>
        <strain evidence="4">DSM 17093 / CIP 108686 / LMG 22925 / RQ-24</strain>
    </source>
</reference>
<dbReference type="PANTHER" id="PTHR43003">
    <property type="entry name" value="DNA-3-METHYLADENINE GLYCOSYLASE"/>
    <property type="match status" value="1"/>
</dbReference>
<evidence type="ECO:0000313" key="4">
    <source>
        <dbReference type="Proteomes" id="UP000000379"/>
    </source>
</evidence>
<dbReference type="Gene3D" id="1.10.340.30">
    <property type="entry name" value="Hypothetical protein, domain 2"/>
    <property type="match status" value="1"/>
</dbReference>
<dbReference type="GO" id="GO:0008725">
    <property type="term" value="F:DNA-3-methyladenine glycosylase activity"/>
    <property type="evidence" value="ECO:0007669"/>
    <property type="project" value="TreeGrafter"/>
</dbReference>
<dbReference type="Gene3D" id="1.10.1670.10">
    <property type="entry name" value="Helix-hairpin-Helix base-excision DNA repair enzymes (C-terminal)"/>
    <property type="match status" value="1"/>
</dbReference>
<keyword evidence="1" id="KW-0227">DNA damage</keyword>
<dbReference type="HOGENOM" id="CLU_000445_72_3_0"/>
<protein>
    <submittedName>
        <fullName evidence="3">DNA-3-methyladenine glycosylase II</fullName>
    </submittedName>
</protein>
<evidence type="ECO:0000313" key="3">
    <source>
        <dbReference type="EMBL" id="ADI13191.1"/>
    </source>
</evidence>
<dbReference type="GO" id="GO:0032131">
    <property type="term" value="F:alkylated DNA binding"/>
    <property type="evidence" value="ECO:0007669"/>
    <property type="project" value="TreeGrafter"/>
</dbReference>
<dbReference type="GO" id="GO:0043916">
    <property type="term" value="F:DNA-7-methylguanine glycosylase activity"/>
    <property type="evidence" value="ECO:0007669"/>
    <property type="project" value="TreeGrafter"/>
</dbReference>
<proteinExistence type="predicted"/>
<dbReference type="eggNOG" id="COG0122">
    <property type="taxonomic scope" value="Bacteria"/>
</dbReference>
<reference evidence="3 4" key="2">
    <citation type="journal article" date="2011" name="Stand. Genomic Sci.">
        <title>Complete genome sequence of Truepera radiovictrix type strain (RQ-24).</title>
        <authorList>
            <person name="Ivanova N."/>
            <person name="Rohde C."/>
            <person name="Munk C."/>
            <person name="Nolan M."/>
            <person name="Lucas S."/>
            <person name="Del Rio T.G."/>
            <person name="Tice H."/>
            <person name="Deshpande S."/>
            <person name="Cheng J.F."/>
            <person name="Tapia R."/>
            <person name="Han C."/>
            <person name="Goodwin L."/>
            <person name="Pitluck S."/>
            <person name="Liolios K."/>
            <person name="Mavromatis K."/>
            <person name="Mikhailova N."/>
            <person name="Pati A."/>
            <person name="Chen A."/>
            <person name="Palaniappan K."/>
            <person name="Land M."/>
            <person name="Hauser L."/>
            <person name="Chang Y.J."/>
            <person name="Jeffries C.D."/>
            <person name="Brambilla E."/>
            <person name="Rohde M."/>
            <person name="Goker M."/>
            <person name="Tindall B.J."/>
            <person name="Woyke T."/>
            <person name="Bristow J."/>
            <person name="Eisen J.A."/>
            <person name="Markowitz V."/>
            <person name="Hugenholtz P."/>
            <person name="Kyrpides N.C."/>
            <person name="Klenk H.P."/>
            <person name="Lapidus A."/>
        </authorList>
    </citation>
    <scope>NUCLEOTIDE SEQUENCE [LARGE SCALE GENOMIC DNA]</scope>
    <source>
        <strain evidence="4">DSM 17093 / CIP 108686 / LMG 22925 / RQ-24</strain>
    </source>
</reference>
<evidence type="ECO:0000256" key="1">
    <source>
        <dbReference type="ARBA" id="ARBA00022763"/>
    </source>
</evidence>
<dbReference type="AlphaFoldDB" id="D7CX67"/>
<dbReference type="KEGG" id="tra:Trad_0048"/>
<dbReference type="InterPro" id="IPR011257">
    <property type="entry name" value="DNA_glycosylase"/>
</dbReference>
<dbReference type="SUPFAM" id="SSF48150">
    <property type="entry name" value="DNA-glycosylase"/>
    <property type="match status" value="1"/>
</dbReference>
<dbReference type="GO" id="GO:0006307">
    <property type="term" value="P:DNA alkylation repair"/>
    <property type="evidence" value="ECO:0007669"/>
    <property type="project" value="TreeGrafter"/>
</dbReference>
<dbReference type="OrthoDB" id="9785929at2"/>
<name>D7CX67_TRURR</name>